<evidence type="ECO:0000256" key="1">
    <source>
        <dbReference type="ARBA" id="ARBA00005791"/>
    </source>
</evidence>
<name>A0A4V0NHP9_SORCE</name>
<reference evidence="7 8" key="1">
    <citation type="submission" date="2015-09" db="EMBL/GenBank/DDBJ databases">
        <title>Sorangium comparison.</title>
        <authorList>
            <person name="Zaburannyi N."/>
            <person name="Bunk B."/>
            <person name="Overmann J."/>
            <person name="Mueller R."/>
        </authorList>
    </citation>
    <scope>NUCLEOTIDE SEQUENCE [LARGE SCALE GENOMIC DNA]</scope>
    <source>
        <strain evidence="7 8">So ce836</strain>
    </source>
</reference>
<evidence type="ECO:0000313" key="7">
    <source>
        <dbReference type="EMBL" id="AUX37432.1"/>
    </source>
</evidence>
<evidence type="ECO:0000256" key="4">
    <source>
        <dbReference type="ARBA" id="ARBA00023157"/>
    </source>
</evidence>
<dbReference type="Pfam" id="PF13462">
    <property type="entry name" value="Thioredoxin_4"/>
    <property type="match status" value="1"/>
</dbReference>
<dbReference type="PANTHER" id="PTHR13887">
    <property type="entry name" value="GLUTATHIONE S-TRANSFERASE KAPPA"/>
    <property type="match status" value="1"/>
</dbReference>
<evidence type="ECO:0000259" key="6">
    <source>
        <dbReference type="Pfam" id="PF13462"/>
    </source>
</evidence>
<dbReference type="InterPro" id="IPR036249">
    <property type="entry name" value="Thioredoxin-like_sf"/>
</dbReference>
<dbReference type="GO" id="GO:0016491">
    <property type="term" value="F:oxidoreductase activity"/>
    <property type="evidence" value="ECO:0007669"/>
    <property type="project" value="UniProtKB-KW"/>
</dbReference>
<keyword evidence="2" id="KW-0732">Signal</keyword>
<keyword evidence="5" id="KW-0676">Redox-active center</keyword>
<dbReference type="SUPFAM" id="SSF52833">
    <property type="entry name" value="Thioredoxin-like"/>
    <property type="match status" value="1"/>
</dbReference>
<evidence type="ECO:0000256" key="3">
    <source>
        <dbReference type="ARBA" id="ARBA00023002"/>
    </source>
</evidence>
<evidence type="ECO:0000256" key="5">
    <source>
        <dbReference type="ARBA" id="ARBA00023284"/>
    </source>
</evidence>
<dbReference type="AlphaFoldDB" id="A0A4V0NHP9"/>
<comment type="similarity">
    <text evidence="1">Belongs to the thioredoxin family. DsbA subfamily.</text>
</comment>
<evidence type="ECO:0000313" key="8">
    <source>
        <dbReference type="Proteomes" id="UP000295497"/>
    </source>
</evidence>
<sequence>MKPETIERHALARSRKAHLGAAARRGALLAAILLGIPACYGAGEAPEQEATGPASAGLDLYSGIPQDGVVLGDPGAPITLVEFSDLRCSHCRDYALEVLPVILDRHVRTSQVKLVFRNLTFLGPGSVQAARMAAAVGMQDRLWEFVDRFFRIQARERPPVTDELLLRVASELPGIDAARAMAQRDSGAVAQQLEAARAEAARLQVHGVPALFLSRQGEGLRRLRLTSMSPEPISRAIEQLLRAPRPRG</sequence>
<dbReference type="Gene3D" id="3.40.30.10">
    <property type="entry name" value="Glutaredoxin"/>
    <property type="match status" value="1"/>
</dbReference>
<proteinExistence type="inferred from homology"/>
<organism evidence="7 8">
    <name type="scientific">Sorangium cellulosum</name>
    <name type="common">Polyangium cellulosum</name>
    <dbReference type="NCBI Taxonomy" id="56"/>
    <lineage>
        <taxon>Bacteria</taxon>
        <taxon>Pseudomonadati</taxon>
        <taxon>Myxococcota</taxon>
        <taxon>Polyangia</taxon>
        <taxon>Polyangiales</taxon>
        <taxon>Polyangiaceae</taxon>
        <taxon>Sorangium</taxon>
    </lineage>
</organism>
<dbReference type="InterPro" id="IPR012336">
    <property type="entry name" value="Thioredoxin-like_fold"/>
</dbReference>
<dbReference type="PANTHER" id="PTHR13887:SF14">
    <property type="entry name" value="DISULFIDE BOND FORMATION PROTEIN D"/>
    <property type="match status" value="1"/>
</dbReference>
<dbReference type="Proteomes" id="UP000295497">
    <property type="component" value="Chromosome"/>
</dbReference>
<keyword evidence="4" id="KW-1015">Disulfide bond</keyword>
<keyword evidence="3" id="KW-0560">Oxidoreductase</keyword>
<accession>A0A4V0NHP9</accession>
<protein>
    <recommendedName>
        <fullName evidence="6">Thioredoxin-like fold domain-containing protein</fullName>
    </recommendedName>
</protein>
<feature type="domain" description="Thioredoxin-like fold" evidence="6">
    <location>
        <begin position="67"/>
        <end position="213"/>
    </location>
</feature>
<gene>
    <name evidence="7" type="ORF">SOCE836_096560</name>
</gene>
<dbReference type="EMBL" id="CP012672">
    <property type="protein sequence ID" value="AUX37432.1"/>
    <property type="molecule type" value="Genomic_DNA"/>
</dbReference>
<evidence type="ECO:0000256" key="2">
    <source>
        <dbReference type="ARBA" id="ARBA00022729"/>
    </source>
</evidence>